<dbReference type="EMBL" id="JBHFFA010000002">
    <property type="protein sequence ID" value="KAL2643666.1"/>
    <property type="molecule type" value="Genomic_DNA"/>
</dbReference>
<dbReference type="AlphaFoldDB" id="A0ABD1Z7N4"/>
<protein>
    <submittedName>
        <fullName evidence="1">Uncharacterized protein</fullName>
    </submittedName>
</protein>
<accession>A0ABD1Z7N4</accession>
<organism evidence="1 2">
    <name type="scientific">Riccia fluitans</name>
    <dbReference type="NCBI Taxonomy" id="41844"/>
    <lineage>
        <taxon>Eukaryota</taxon>
        <taxon>Viridiplantae</taxon>
        <taxon>Streptophyta</taxon>
        <taxon>Embryophyta</taxon>
        <taxon>Marchantiophyta</taxon>
        <taxon>Marchantiopsida</taxon>
        <taxon>Marchantiidae</taxon>
        <taxon>Marchantiales</taxon>
        <taxon>Ricciaceae</taxon>
        <taxon>Riccia</taxon>
    </lineage>
</organism>
<dbReference type="Proteomes" id="UP001605036">
    <property type="component" value="Unassembled WGS sequence"/>
</dbReference>
<evidence type="ECO:0000313" key="2">
    <source>
        <dbReference type="Proteomes" id="UP001605036"/>
    </source>
</evidence>
<reference evidence="1 2" key="1">
    <citation type="submission" date="2024-09" db="EMBL/GenBank/DDBJ databases">
        <title>Chromosome-scale assembly of Riccia fluitans.</title>
        <authorList>
            <person name="Paukszto L."/>
            <person name="Sawicki J."/>
            <person name="Karawczyk K."/>
            <person name="Piernik-Szablinska J."/>
            <person name="Szczecinska M."/>
            <person name="Mazdziarz M."/>
        </authorList>
    </citation>
    <scope>NUCLEOTIDE SEQUENCE [LARGE SCALE GENOMIC DNA]</scope>
    <source>
        <strain evidence="1">Rf_01</strain>
        <tissue evidence="1">Aerial parts of the thallus</tissue>
    </source>
</reference>
<name>A0ABD1Z7N4_9MARC</name>
<gene>
    <name evidence="1" type="ORF">R1flu_011253</name>
</gene>
<comment type="caution">
    <text evidence="1">The sequence shown here is derived from an EMBL/GenBank/DDBJ whole genome shotgun (WGS) entry which is preliminary data.</text>
</comment>
<proteinExistence type="predicted"/>
<sequence>MRIPPLQSPSGLYLVSHWKLPAESCLCQSLGVAVVSSSASQFFSWPLRNLHQPEKVSIPELPRRVERGKTAIENRVVPAIGLSKGSSGGNDRIEPGVSRLGASVPVRYKRWRIRLRAPRLKFFDLAAYHPAFEVASA</sequence>
<keyword evidence="2" id="KW-1185">Reference proteome</keyword>
<evidence type="ECO:0000313" key="1">
    <source>
        <dbReference type="EMBL" id="KAL2643666.1"/>
    </source>
</evidence>